<dbReference type="InterPro" id="IPR036890">
    <property type="entry name" value="HATPase_C_sf"/>
</dbReference>
<dbReference type="Pfam" id="PF13581">
    <property type="entry name" value="HATPase_c_2"/>
    <property type="match status" value="1"/>
</dbReference>
<dbReference type="PANTHER" id="PTHR35526:SF3">
    <property type="entry name" value="ANTI-SIGMA-F FACTOR RSBW"/>
    <property type="match status" value="1"/>
</dbReference>
<name>A0ABN3LAY8_9ACTN</name>
<dbReference type="PANTHER" id="PTHR35526">
    <property type="entry name" value="ANTI-SIGMA-F FACTOR RSBW-RELATED"/>
    <property type="match status" value="1"/>
</dbReference>
<feature type="region of interest" description="Disordered" evidence="2">
    <location>
        <begin position="144"/>
        <end position="184"/>
    </location>
</feature>
<dbReference type="EMBL" id="BAAATL010000011">
    <property type="protein sequence ID" value="GAA2481014.1"/>
    <property type="molecule type" value="Genomic_DNA"/>
</dbReference>
<feature type="domain" description="Histidine kinase/HSP90-like ATPase" evidence="3">
    <location>
        <begin position="22"/>
        <end position="136"/>
    </location>
</feature>
<reference evidence="4 5" key="1">
    <citation type="journal article" date="2019" name="Int. J. Syst. Evol. Microbiol.">
        <title>The Global Catalogue of Microorganisms (GCM) 10K type strain sequencing project: providing services to taxonomists for standard genome sequencing and annotation.</title>
        <authorList>
            <consortium name="The Broad Institute Genomics Platform"/>
            <consortium name="The Broad Institute Genome Sequencing Center for Infectious Disease"/>
            <person name="Wu L."/>
            <person name="Ma J."/>
        </authorList>
    </citation>
    <scope>NUCLEOTIDE SEQUENCE [LARGE SCALE GENOMIC DNA]</scope>
    <source>
        <strain evidence="4 5">JCM 6923</strain>
    </source>
</reference>
<proteinExistence type="predicted"/>
<comment type="caution">
    <text evidence="4">The sequence shown here is derived from an EMBL/GenBank/DDBJ whole genome shotgun (WGS) entry which is preliminary data.</text>
</comment>
<evidence type="ECO:0000256" key="1">
    <source>
        <dbReference type="ARBA" id="ARBA00022527"/>
    </source>
</evidence>
<evidence type="ECO:0000313" key="4">
    <source>
        <dbReference type="EMBL" id="GAA2481014.1"/>
    </source>
</evidence>
<dbReference type="RefSeq" id="WP_346079056.1">
    <property type="nucleotide sequence ID" value="NZ_BAAATL010000011.1"/>
</dbReference>
<dbReference type="SUPFAM" id="SSF55874">
    <property type="entry name" value="ATPase domain of HSP90 chaperone/DNA topoisomerase II/histidine kinase"/>
    <property type="match status" value="1"/>
</dbReference>
<dbReference type="InterPro" id="IPR050267">
    <property type="entry name" value="Anti-sigma-factor_SerPK"/>
</dbReference>
<gene>
    <name evidence="4" type="ORF">GCM10010422_27030</name>
</gene>
<keyword evidence="1" id="KW-0723">Serine/threonine-protein kinase</keyword>
<dbReference type="Proteomes" id="UP001501721">
    <property type="component" value="Unassembled WGS sequence"/>
</dbReference>
<protein>
    <recommendedName>
        <fullName evidence="3">Histidine kinase/HSP90-like ATPase domain-containing protein</fullName>
    </recommendedName>
</protein>
<keyword evidence="5" id="KW-1185">Reference proteome</keyword>
<feature type="compositionally biased region" description="Low complexity" evidence="2">
    <location>
        <begin position="163"/>
        <end position="173"/>
    </location>
</feature>
<accession>A0ABN3LAY8</accession>
<evidence type="ECO:0000259" key="3">
    <source>
        <dbReference type="Pfam" id="PF13581"/>
    </source>
</evidence>
<evidence type="ECO:0000313" key="5">
    <source>
        <dbReference type="Proteomes" id="UP001501721"/>
    </source>
</evidence>
<organism evidence="4 5">
    <name type="scientific">Streptomyces graminearus</name>
    <dbReference type="NCBI Taxonomy" id="284030"/>
    <lineage>
        <taxon>Bacteria</taxon>
        <taxon>Bacillati</taxon>
        <taxon>Actinomycetota</taxon>
        <taxon>Actinomycetes</taxon>
        <taxon>Kitasatosporales</taxon>
        <taxon>Streptomycetaceae</taxon>
        <taxon>Streptomyces</taxon>
    </lineage>
</organism>
<dbReference type="InterPro" id="IPR003594">
    <property type="entry name" value="HATPase_dom"/>
</dbReference>
<keyword evidence="1" id="KW-0418">Kinase</keyword>
<keyword evidence="1" id="KW-0808">Transferase</keyword>
<dbReference type="CDD" id="cd16936">
    <property type="entry name" value="HATPase_RsbW-like"/>
    <property type="match status" value="1"/>
</dbReference>
<evidence type="ECO:0000256" key="2">
    <source>
        <dbReference type="SAM" id="MobiDB-lite"/>
    </source>
</evidence>
<dbReference type="Gene3D" id="3.30.565.10">
    <property type="entry name" value="Histidine kinase-like ATPase, C-terminal domain"/>
    <property type="match status" value="1"/>
</dbReference>
<sequence length="184" mass="19552">MPDATPSPIPLVHEDQLDYTPLPRSVTLARHRTVRLVGEWGYAVLADDVALVVSELMTNALLHGSLRGRLIRLRVLTTAATLRVEVSDPRGERRPNLRAVPGDQQFGRGLLLVQALADDWGVAPRVGVGKTVWAQWSLGLTPVAGSGAGRHRGAPSTRPSDRTPVTPAPVTAPGDGVPVGHRAG</sequence>